<keyword evidence="5" id="KW-1185">Reference proteome</keyword>
<keyword evidence="2" id="KW-0472">Membrane</keyword>
<dbReference type="Pfam" id="PF13717">
    <property type="entry name" value="Zn_ribbon_4"/>
    <property type="match status" value="1"/>
</dbReference>
<organism evidence="4 5">
    <name type="scientific">Pyruvatibacter mobilis</name>
    <dbReference type="NCBI Taxonomy" id="1712261"/>
    <lineage>
        <taxon>Bacteria</taxon>
        <taxon>Pseudomonadati</taxon>
        <taxon>Pseudomonadota</taxon>
        <taxon>Alphaproteobacteria</taxon>
        <taxon>Hyphomicrobiales</taxon>
        <taxon>Parvibaculaceae</taxon>
        <taxon>Pyruvatibacter</taxon>
    </lineage>
</organism>
<gene>
    <name evidence="4" type="ORF">GTQ45_01705</name>
</gene>
<feature type="compositionally biased region" description="Pro residues" evidence="1">
    <location>
        <begin position="56"/>
        <end position="70"/>
    </location>
</feature>
<dbReference type="NCBIfam" id="TIGR02098">
    <property type="entry name" value="MJ0042_CXXC"/>
    <property type="match status" value="1"/>
</dbReference>
<feature type="transmembrane region" description="Helical" evidence="2">
    <location>
        <begin position="119"/>
        <end position="139"/>
    </location>
</feature>
<name>A0A845Q797_9HYPH</name>
<accession>A0A845Q797</accession>
<dbReference type="OrthoDB" id="7159357at2"/>
<keyword evidence="2" id="KW-0812">Transmembrane</keyword>
<evidence type="ECO:0000256" key="1">
    <source>
        <dbReference type="SAM" id="MobiDB-lite"/>
    </source>
</evidence>
<dbReference type="RefSeq" id="WP_160586540.1">
    <property type="nucleotide sequence ID" value="NZ_BMHN01000001.1"/>
</dbReference>
<reference evidence="4 5" key="1">
    <citation type="journal article" date="2016" name="Int. J. Syst. Evol. Microbiol.">
        <title>Pyruvatibacter mobilis gen. nov., sp. nov., a marine bacterium from the culture broth of Picochlorum sp. 122.</title>
        <authorList>
            <person name="Wang G."/>
            <person name="Tang M."/>
            <person name="Wu H."/>
            <person name="Dai S."/>
            <person name="Li T."/>
            <person name="Chen C."/>
            <person name="He H."/>
            <person name="Fan J."/>
            <person name="Xiang W."/>
            <person name="Li X."/>
        </authorList>
    </citation>
    <scope>NUCLEOTIDE SEQUENCE [LARGE SCALE GENOMIC DNA]</scope>
    <source>
        <strain evidence="4 5">GYP-11</strain>
    </source>
</reference>
<sequence length="270" mass="28863">MIITCPECETRYTVKAEAFKAPGRKVRCKECGNEWFQEPPEDEAAVPAPTGEAVPDPAPEPEPQPEPAPEPADEPAVVAAAAEPVPATEEPAPARKAKPSPGAETSAFTPAKKSRRGAIIGWSILVVFVGVFFGSLIAFRGDVAAYWPATAKLYDAIGFPVAVHHMEFRQVTFEETKENGLDVLSVRGEIINVTEERAPVPRVRLALRDAEGRELYHYFFAIPEGELDGGAVAEFVTRLSSPPAQASDFVLRFVEPGEYSGGGTGSGAGS</sequence>
<feature type="domain" description="Zinc finger/thioredoxin putative" evidence="3">
    <location>
        <begin position="1"/>
        <end position="36"/>
    </location>
</feature>
<evidence type="ECO:0000256" key="2">
    <source>
        <dbReference type="SAM" id="Phobius"/>
    </source>
</evidence>
<feature type="compositionally biased region" description="Low complexity" evidence="1">
    <location>
        <begin position="45"/>
        <end position="55"/>
    </location>
</feature>
<dbReference type="Proteomes" id="UP000470384">
    <property type="component" value="Unassembled WGS sequence"/>
</dbReference>
<dbReference type="EMBL" id="WXYQ01000001">
    <property type="protein sequence ID" value="NBG94445.1"/>
    <property type="molecule type" value="Genomic_DNA"/>
</dbReference>
<feature type="region of interest" description="Disordered" evidence="1">
    <location>
        <begin position="34"/>
        <end position="110"/>
    </location>
</feature>
<dbReference type="AlphaFoldDB" id="A0A845Q797"/>
<dbReference type="GeneID" id="300653424"/>
<evidence type="ECO:0000259" key="3">
    <source>
        <dbReference type="Pfam" id="PF13717"/>
    </source>
</evidence>
<protein>
    <submittedName>
        <fullName evidence="4">DUF3426 domain-containing protein</fullName>
    </submittedName>
</protein>
<comment type="caution">
    <text evidence="4">The sequence shown here is derived from an EMBL/GenBank/DDBJ whole genome shotgun (WGS) entry which is preliminary data.</text>
</comment>
<proteinExistence type="predicted"/>
<evidence type="ECO:0000313" key="4">
    <source>
        <dbReference type="EMBL" id="NBG94445.1"/>
    </source>
</evidence>
<evidence type="ECO:0000313" key="5">
    <source>
        <dbReference type="Proteomes" id="UP000470384"/>
    </source>
</evidence>
<dbReference type="InterPro" id="IPR011723">
    <property type="entry name" value="Znf/thioredoxin_put"/>
</dbReference>
<keyword evidence="2" id="KW-1133">Transmembrane helix</keyword>
<feature type="compositionally biased region" description="Low complexity" evidence="1">
    <location>
        <begin position="74"/>
        <end position="91"/>
    </location>
</feature>